<dbReference type="AlphaFoldDB" id="A0A4Q2T0L7"/>
<reference evidence="7 8" key="1">
    <citation type="submission" date="2019-01" db="EMBL/GenBank/DDBJ databases">
        <title>Novel species of Nocardioides.</title>
        <authorList>
            <person name="Liu Q."/>
            <person name="X Y.-H."/>
        </authorList>
    </citation>
    <scope>NUCLEOTIDE SEQUENCE [LARGE SCALE GENOMIC DNA]</scope>
    <source>
        <strain evidence="7 8">HLT2-9</strain>
    </source>
</reference>
<dbReference type="PANTHER" id="PTHR35936:SF19">
    <property type="entry name" value="AMINO-ACID-BINDING PROTEIN YXEM-RELATED"/>
    <property type="match status" value="1"/>
</dbReference>
<dbReference type="CDD" id="cd13530">
    <property type="entry name" value="PBP2_peptides_like"/>
    <property type="match status" value="1"/>
</dbReference>
<dbReference type="OrthoDB" id="8454826at2"/>
<dbReference type="GO" id="GO:0030313">
    <property type="term" value="C:cell envelope"/>
    <property type="evidence" value="ECO:0007669"/>
    <property type="project" value="UniProtKB-SubCell"/>
</dbReference>
<dbReference type="Gene3D" id="3.40.190.10">
    <property type="entry name" value="Periplasmic binding protein-like II"/>
    <property type="match status" value="2"/>
</dbReference>
<gene>
    <name evidence="7" type="ORF">EUA94_13035</name>
</gene>
<keyword evidence="3 5" id="KW-0732">Signal</keyword>
<sequence>MRTKTMSRLIRRPSSSVRAAAAALSSVALMATLSACGGAASGKTADSLSEVSPVFKGALTVCTDSPYAPFVYEEKGKLTGFDVDLGQAVADALEVELDVLDVDFDSITSGDSLNTDVCDVAIAAMTITGERARVLDFSSPYFDAKQALVTPRGSGLDQLSELAGKRVGVQKDTTGETYMSDYAPASTQVTPYPDAEGLQAALAAGEIDAAVLDNTVSGEFVGSNPQLKLAREFDTGEQYGMAVKKDGNIPLLRKINSTLAKIRADGTYDKIYDKYFG</sequence>
<feature type="domain" description="Solute-binding protein family 3/N-terminal" evidence="6">
    <location>
        <begin position="58"/>
        <end position="277"/>
    </location>
</feature>
<dbReference type="InterPro" id="IPR001638">
    <property type="entry name" value="Solute-binding_3/MltF_N"/>
</dbReference>
<accession>A0A4Q2T0L7</accession>
<dbReference type="SUPFAM" id="SSF53850">
    <property type="entry name" value="Periplasmic binding protein-like II"/>
    <property type="match status" value="1"/>
</dbReference>
<evidence type="ECO:0000256" key="4">
    <source>
        <dbReference type="RuleBase" id="RU003744"/>
    </source>
</evidence>
<dbReference type="SMART" id="SM00062">
    <property type="entry name" value="PBPb"/>
    <property type="match status" value="1"/>
</dbReference>
<evidence type="ECO:0000256" key="1">
    <source>
        <dbReference type="ARBA" id="ARBA00004196"/>
    </source>
</evidence>
<evidence type="ECO:0000256" key="5">
    <source>
        <dbReference type="SAM" id="SignalP"/>
    </source>
</evidence>
<evidence type="ECO:0000313" key="8">
    <source>
        <dbReference type="Proteomes" id="UP000291101"/>
    </source>
</evidence>
<evidence type="ECO:0000259" key="6">
    <source>
        <dbReference type="SMART" id="SM00062"/>
    </source>
</evidence>
<comment type="similarity">
    <text evidence="2 4">Belongs to the bacterial solute-binding protein 3 family.</text>
</comment>
<comment type="subcellular location">
    <subcellularLocation>
        <location evidence="1">Cell envelope</location>
    </subcellularLocation>
</comment>
<evidence type="ECO:0000313" key="7">
    <source>
        <dbReference type="EMBL" id="RYC10444.1"/>
    </source>
</evidence>
<evidence type="ECO:0000256" key="2">
    <source>
        <dbReference type="ARBA" id="ARBA00010333"/>
    </source>
</evidence>
<proteinExistence type="inferred from homology"/>
<organism evidence="7 8">
    <name type="scientific">Nocardioides zhouii</name>
    <dbReference type="NCBI Taxonomy" id="1168729"/>
    <lineage>
        <taxon>Bacteria</taxon>
        <taxon>Bacillati</taxon>
        <taxon>Actinomycetota</taxon>
        <taxon>Actinomycetes</taxon>
        <taxon>Propionibacteriales</taxon>
        <taxon>Nocardioidaceae</taxon>
        <taxon>Nocardioides</taxon>
    </lineage>
</organism>
<keyword evidence="8" id="KW-1185">Reference proteome</keyword>
<protein>
    <submittedName>
        <fullName evidence="7">Amino acid ABC transporter substrate-binding protein</fullName>
    </submittedName>
</protein>
<dbReference type="PROSITE" id="PS01039">
    <property type="entry name" value="SBP_BACTERIAL_3"/>
    <property type="match status" value="1"/>
</dbReference>
<dbReference type="Pfam" id="PF00497">
    <property type="entry name" value="SBP_bac_3"/>
    <property type="match status" value="1"/>
</dbReference>
<feature type="signal peptide" evidence="5">
    <location>
        <begin position="1"/>
        <end position="30"/>
    </location>
</feature>
<feature type="chain" id="PRO_5038677860" evidence="5">
    <location>
        <begin position="31"/>
        <end position="277"/>
    </location>
</feature>
<comment type="caution">
    <text evidence="7">The sequence shown here is derived from an EMBL/GenBank/DDBJ whole genome shotgun (WGS) entry which is preliminary data.</text>
</comment>
<name>A0A4Q2T0L7_9ACTN</name>
<dbReference type="EMBL" id="SDWV01000012">
    <property type="protein sequence ID" value="RYC10444.1"/>
    <property type="molecule type" value="Genomic_DNA"/>
</dbReference>
<dbReference type="Proteomes" id="UP000291101">
    <property type="component" value="Unassembled WGS sequence"/>
</dbReference>
<dbReference type="InterPro" id="IPR018313">
    <property type="entry name" value="SBP_3_CS"/>
</dbReference>
<evidence type="ECO:0000256" key="3">
    <source>
        <dbReference type="ARBA" id="ARBA00022729"/>
    </source>
</evidence>
<dbReference type="PANTHER" id="PTHR35936">
    <property type="entry name" value="MEMBRANE-BOUND LYTIC MUREIN TRANSGLYCOSYLASE F"/>
    <property type="match status" value="1"/>
</dbReference>